<evidence type="ECO:0000313" key="14">
    <source>
        <dbReference type="Proteomes" id="UP000267993"/>
    </source>
</evidence>
<dbReference type="OMA" id="YSTMFWL"/>
<feature type="transmembrane region" description="Helical" evidence="1">
    <location>
        <begin position="7"/>
        <end position="29"/>
    </location>
</feature>
<dbReference type="Proteomes" id="UP000275843">
    <property type="component" value="Chromosome"/>
</dbReference>
<keyword evidence="1" id="KW-1133">Transmembrane helix</keyword>
<sequence>MIVTKRTLILTISMLLNVLVALLPGYWWYYSAGGMVVIKDSLFSFYLEFLGKELEIGIIINYILFAFRFYVISVSLYYIYLALKKDVINNYLLITWISYLYLLDPLLFYLLFNYVVGYVTPTKYPLFIIGSQNMTVFYKNVMVTILVESYPTTYYWIALFAGTFNLISRIIISRLSKLS</sequence>
<evidence type="ECO:0000313" key="2">
    <source>
        <dbReference type="EMBL" id="AKA74842.1"/>
    </source>
</evidence>
<evidence type="ECO:0000313" key="17">
    <source>
        <dbReference type="Proteomes" id="UP000275843"/>
    </source>
</evidence>
<evidence type="ECO:0000313" key="5">
    <source>
        <dbReference type="EMBL" id="AZF69309.1"/>
    </source>
</evidence>
<dbReference type="Proteomes" id="UP000076770">
    <property type="component" value="Chromosome i"/>
</dbReference>
<evidence type="ECO:0000313" key="13">
    <source>
        <dbReference type="Proteomes" id="UP000076770"/>
    </source>
</evidence>
<dbReference type="EMBL" id="CP033237">
    <property type="protein sequence ID" value="AZF74549.1"/>
    <property type="molecule type" value="Genomic_DNA"/>
</dbReference>
<protein>
    <submittedName>
        <fullName evidence="4">Uncharacterized protein</fullName>
    </submittedName>
</protein>
<evidence type="ECO:0000313" key="11">
    <source>
        <dbReference type="Proteomes" id="UP000033085"/>
    </source>
</evidence>
<reference evidence="14 15" key="4">
    <citation type="journal article" date="2018" name="Proc. Natl. Acad. Sci. U.S.A.">
        <title>Nonmutational mechanism of inheritance in the Archaeon Sulfolobus solfataricus.</title>
        <authorList>
            <person name="Payne S."/>
            <person name="McCarthy S."/>
            <person name="Johnson T."/>
            <person name="North E."/>
            <person name="Blum P."/>
        </authorList>
    </citation>
    <scope>NUCLEOTIDE SEQUENCE [LARGE SCALE GENOMIC DNA]</scope>
    <source>
        <strain evidence="6 14">SARC-H</strain>
        <strain evidence="7 17">SARC-I</strain>
        <strain evidence="8 15">SUL120</strain>
        <strain evidence="5 16">SULG</strain>
    </source>
</reference>
<dbReference type="PATRIC" id="fig|2287.6.peg.2972"/>
<dbReference type="Proteomes" id="UP000033085">
    <property type="component" value="Chromosome"/>
</dbReference>
<evidence type="ECO:0000313" key="7">
    <source>
        <dbReference type="EMBL" id="AZF74549.1"/>
    </source>
</evidence>
<dbReference type="RefSeq" id="WP_009991755.1">
    <property type="nucleotide sequence ID" value="NZ_CP011055.2"/>
</dbReference>
<organism evidence="4 12">
    <name type="scientific">Saccharolobus solfataricus</name>
    <name type="common">Sulfolobus solfataricus</name>
    <dbReference type="NCBI Taxonomy" id="2287"/>
    <lineage>
        <taxon>Archaea</taxon>
        <taxon>Thermoproteota</taxon>
        <taxon>Thermoprotei</taxon>
        <taxon>Sulfolobales</taxon>
        <taxon>Sulfolobaceae</taxon>
        <taxon>Saccharolobus</taxon>
    </lineage>
</organism>
<reference evidence="10 11" key="1">
    <citation type="journal article" date="2015" name="Genome Announc.">
        <title>Complete Genome Sequence of Sulfolobus solfataricus Strain 98/2 and Evolved Derivatives.</title>
        <authorList>
            <person name="McCarthy S."/>
            <person name="Gradnigo J."/>
            <person name="Johnson T."/>
            <person name="Payne S."/>
            <person name="Lipzen A."/>
            <person name="Martin J."/>
            <person name="Schackwitz W."/>
            <person name="Moriyama E."/>
            <person name="Blum P."/>
        </authorList>
    </citation>
    <scope>NUCLEOTIDE SEQUENCE [LARGE SCALE GENOMIC DNA]</scope>
    <source>
        <strain evidence="10">98/2 SULC</strain>
        <strain evidence="2">SARC-B</strain>
        <strain evidence="3">SARC-C</strain>
        <strain evidence="4 12">SULA</strain>
        <strain evidence="11">SULB</strain>
    </source>
</reference>
<evidence type="ECO:0000313" key="12">
    <source>
        <dbReference type="Proteomes" id="UP000033106"/>
    </source>
</evidence>
<evidence type="ECO:0000313" key="9">
    <source>
        <dbReference type="EMBL" id="SAI85638.1"/>
    </source>
</evidence>
<dbReference type="Proteomes" id="UP000033106">
    <property type="component" value="Chromosome"/>
</dbReference>
<feature type="transmembrane region" description="Helical" evidence="1">
    <location>
        <begin position="91"/>
        <end position="112"/>
    </location>
</feature>
<dbReference type="Proteomes" id="UP000269431">
    <property type="component" value="Chromosome"/>
</dbReference>
<accession>A0A0E3MKN0</accession>
<dbReference type="EMBL" id="CP033235">
    <property type="protein sequence ID" value="AZF69309.1"/>
    <property type="molecule type" value="Genomic_DNA"/>
</dbReference>
<feature type="transmembrane region" description="Helical" evidence="1">
    <location>
        <begin position="153"/>
        <end position="172"/>
    </location>
</feature>
<proteinExistence type="predicted"/>
<gene>
    <name evidence="9" type="ORF">SSOP1_2084</name>
    <name evidence="4" type="ORF">SULA_2781</name>
    <name evidence="2" type="ORF">SULB_2782</name>
    <name evidence="3" type="ORF">SULC_2779</name>
    <name evidence="5" type="ORF">SULG_14170</name>
    <name evidence="6" type="ORF">SULH_14170</name>
    <name evidence="7" type="ORF">SULI_14170</name>
    <name evidence="8" type="ORF">SULZ_14190</name>
</gene>
<keyword evidence="1" id="KW-0812">Transmembrane</keyword>
<dbReference type="KEGG" id="ssof:SULC_2779"/>
<evidence type="ECO:0000313" key="16">
    <source>
        <dbReference type="Proteomes" id="UP000273194"/>
    </source>
</evidence>
<evidence type="ECO:0000313" key="3">
    <source>
        <dbReference type="EMBL" id="AKA77538.1"/>
    </source>
</evidence>
<evidence type="ECO:0000313" key="10">
    <source>
        <dbReference type="Proteomes" id="UP000033057"/>
    </source>
</evidence>
<dbReference type="KEGG" id="ssol:SULB_2782"/>
<reference evidence="13" key="2">
    <citation type="submission" date="2016-04" db="EMBL/GenBank/DDBJ databases">
        <authorList>
            <person name="Shah S.A."/>
            <person name="Garrett R.A."/>
        </authorList>
    </citation>
    <scope>NUCLEOTIDE SEQUENCE [LARGE SCALE GENOMIC DNA]</scope>
    <source>
        <strain evidence="13">ATCC 35091 / DSM 1616 / JCM 8930 / NBRC 15331 / P1</strain>
    </source>
</reference>
<feature type="transmembrane region" description="Helical" evidence="1">
    <location>
        <begin position="56"/>
        <end position="79"/>
    </location>
</feature>
<dbReference type="Proteomes" id="UP000033057">
    <property type="component" value="Chromosome"/>
</dbReference>
<dbReference type="GeneID" id="7806413"/>
<reference evidence="4" key="5">
    <citation type="submission" date="2018-10" db="EMBL/GenBank/DDBJ databases">
        <authorList>
            <person name="McCarthy S."/>
            <person name="Gradnigo J."/>
            <person name="Johnson T."/>
            <person name="Payne S."/>
            <person name="Lipzen A."/>
            <person name="Schackwitz W."/>
            <person name="Martin J."/>
            <person name="Moriyama E."/>
            <person name="Blum P."/>
        </authorList>
    </citation>
    <scope>NUCLEOTIDE SEQUENCE</scope>
    <source>
        <strain evidence="2">SARC-B</strain>
        <strain evidence="3">SARC-C</strain>
        <strain evidence="4">SULA</strain>
    </source>
</reference>
<evidence type="ECO:0000256" key="1">
    <source>
        <dbReference type="SAM" id="Phobius"/>
    </source>
</evidence>
<dbReference type="EMBL" id="LT549890">
    <property type="protein sequence ID" value="SAI85638.1"/>
    <property type="molecule type" value="Genomic_DNA"/>
</dbReference>
<dbReference type="Proteomes" id="UP000267993">
    <property type="component" value="Chromosome"/>
</dbReference>
<dbReference type="OrthoDB" id="41808at2157"/>
<dbReference type="Proteomes" id="UP000273194">
    <property type="component" value="Chromosome"/>
</dbReference>
<evidence type="ECO:0000313" key="8">
    <source>
        <dbReference type="EMBL" id="AZF84977.1"/>
    </source>
</evidence>
<dbReference type="EMBL" id="CP033241">
    <property type="protein sequence ID" value="AZF84977.1"/>
    <property type="molecule type" value="Genomic_DNA"/>
</dbReference>
<evidence type="ECO:0000313" key="15">
    <source>
        <dbReference type="Proteomes" id="UP000269431"/>
    </source>
</evidence>
<dbReference type="EMBL" id="CP011057">
    <property type="protein sequence ID" value="AKA80228.1"/>
    <property type="molecule type" value="Genomic_DNA"/>
</dbReference>
<dbReference type="EMBL" id="CP033236">
    <property type="protein sequence ID" value="AZF71929.1"/>
    <property type="molecule type" value="Genomic_DNA"/>
</dbReference>
<reference evidence="9" key="3">
    <citation type="submission" date="2016-04" db="EMBL/GenBank/DDBJ databases">
        <authorList>
            <person name="Evans L.H."/>
            <person name="Alamgir A."/>
            <person name="Owens N."/>
            <person name="Weber N.D."/>
            <person name="Virtaneva K."/>
            <person name="Barbian K."/>
            <person name="Babar A."/>
            <person name="Rosenke K."/>
        </authorList>
    </citation>
    <scope>NUCLEOTIDE SEQUENCE</scope>
    <source>
        <strain evidence="9">P1</strain>
    </source>
</reference>
<dbReference type="EMBL" id="CP011056">
    <property type="protein sequence ID" value="AKA77538.1"/>
    <property type="molecule type" value="Genomic_DNA"/>
</dbReference>
<dbReference type="KEGG" id="ssoa:SULA_2781"/>
<dbReference type="AlphaFoldDB" id="A0A0E3MKN0"/>
<keyword evidence="1" id="KW-0472">Membrane</keyword>
<dbReference type="EMBL" id="CP011055">
    <property type="protein sequence ID" value="AKA74842.1"/>
    <property type="molecule type" value="Genomic_DNA"/>
</dbReference>
<name>A0A0E3MKN0_SACSO</name>
<evidence type="ECO:0000313" key="6">
    <source>
        <dbReference type="EMBL" id="AZF71929.1"/>
    </source>
</evidence>
<evidence type="ECO:0000313" key="4">
    <source>
        <dbReference type="EMBL" id="AKA80228.1"/>
    </source>
</evidence>